<feature type="transmembrane region" description="Helical" evidence="8">
    <location>
        <begin position="113"/>
        <end position="133"/>
    </location>
</feature>
<dbReference type="RefSeq" id="WP_254815544.1">
    <property type="nucleotide sequence ID" value="NZ_CP060793.1"/>
</dbReference>
<comment type="subcellular location">
    <subcellularLocation>
        <location evidence="1">Cell membrane</location>
        <topology evidence="1">Multi-pass membrane protein</topology>
    </subcellularLocation>
    <subcellularLocation>
        <location evidence="7">Membrane</location>
        <topology evidence="7">Multi-pass membrane protein</topology>
    </subcellularLocation>
</comment>
<evidence type="ECO:0000256" key="2">
    <source>
        <dbReference type="ARBA" id="ARBA00005346"/>
    </source>
</evidence>
<dbReference type="InterPro" id="IPR003918">
    <property type="entry name" value="NADH_UbQ_OxRdtase"/>
</dbReference>
<comment type="similarity">
    <text evidence="2">Belongs to the CPA3 antiporters (TC 2.A.63) subunit D family.</text>
</comment>
<evidence type="ECO:0000256" key="1">
    <source>
        <dbReference type="ARBA" id="ARBA00004651"/>
    </source>
</evidence>
<evidence type="ECO:0000256" key="7">
    <source>
        <dbReference type="RuleBase" id="RU000320"/>
    </source>
</evidence>
<feature type="transmembrane region" description="Helical" evidence="8">
    <location>
        <begin position="454"/>
        <end position="475"/>
    </location>
</feature>
<dbReference type="PRINTS" id="PR01437">
    <property type="entry name" value="NUOXDRDTASE4"/>
</dbReference>
<dbReference type="EMBL" id="CP089285">
    <property type="protein sequence ID" value="UTO56003.1"/>
    <property type="molecule type" value="Genomic_DNA"/>
</dbReference>
<keyword evidence="5 8" id="KW-1133">Transmembrane helix</keyword>
<evidence type="ECO:0000313" key="10">
    <source>
        <dbReference type="EMBL" id="UTO55084.1"/>
    </source>
</evidence>
<dbReference type="Proteomes" id="UP001059985">
    <property type="component" value="Chromosome"/>
</dbReference>
<proteinExistence type="inferred from homology"/>
<dbReference type="PANTHER" id="PTHR42703">
    <property type="entry name" value="NADH DEHYDROGENASE"/>
    <property type="match status" value="1"/>
</dbReference>
<feature type="transmembrane region" description="Helical" evidence="8">
    <location>
        <begin position="211"/>
        <end position="232"/>
    </location>
</feature>
<dbReference type="PANTHER" id="PTHR42703:SF1">
    <property type="entry name" value="NA(+)_H(+) ANTIPORTER SUBUNIT D1"/>
    <property type="match status" value="1"/>
</dbReference>
<feature type="transmembrane region" description="Helical" evidence="8">
    <location>
        <begin position="76"/>
        <end position="101"/>
    </location>
</feature>
<sequence>MISVVNDNLPIFQVILPLIMAVLCSVLKKNNLVPIIIICTVFISLFISCVLFWKVYNIGVIFYNVGGWPSSYGIELRVDLLSATMIVLINFIAVMSVLYGVNPNKREIHESKIPGFYSLFLLSLGGLLGILLANDVFNIYVFLEISSISSYVLVAMGKNRLSLIAAFEYLIIGTIGATFYLIGIGFLYSITGVLNINDIFVAIQNWHANKAAYIGIMFIVLGLSIKIALFPFHSWLVKSYSNAPTFVSVFFSGTTTKVMMYLLIRFAYNVFGGHFVFVDLPFGRILLICSFCAIVVASIFATRSNSLQKIFAYSSIANIGYIVFAININTNAGISAAIIYIINHSLTKSAIFMVIGNIVYHYGNKTINEFVNIGKVMPKVMVALTVLSFNLLGIPPTLGFIAKWYIIDATIKSQMWVGLGVLIFGSMVAMIYIWRIIEKLSFNTGIDNGLSIKYSRIMTLCIWVMVTIIVALSIYPMSLILLSQKIASTLFVH</sequence>
<dbReference type="InterPro" id="IPR001750">
    <property type="entry name" value="ND/Mrp_TM"/>
</dbReference>
<dbReference type="GO" id="GO:0042773">
    <property type="term" value="P:ATP synthesis coupled electron transport"/>
    <property type="evidence" value="ECO:0007669"/>
    <property type="project" value="InterPro"/>
</dbReference>
<evidence type="ECO:0000256" key="3">
    <source>
        <dbReference type="ARBA" id="ARBA00022475"/>
    </source>
</evidence>
<evidence type="ECO:0000259" key="9">
    <source>
        <dbReference type="Pfam" id="PF00361"/>
    </source>
</evidence>
<accession>A0A9Q9F317</accession>
<dbReference type="Proteomes" id="UP001059822">
    <property type="component" value="Chromosome"/>
</dbReference>
<feature type="domain" description="NADH:quinone oxidoreductase/Mrp antiporter transmembrane" evidence="9">
    <location>
        <begin position="133"/>
        <end position="426"/>
    </location>
</feature>
<gene>
    <name evidence="11" type="ORF">LUA81_02590</name>
    <name evidence="10" type="ORF">LUA82_02610</name>
</gene>
<organism evidence="10 12">
    <name type="scientific">Neoehrlichia mikurensis</name>
    <dbReference type="NCBI Taxonomy" id="89586"/>
    <lineage>
        <taxon>Bacteria</taxon>
        <taxon>Pseudomonadati</taxon>
        <taxon>Pseudomonadota</taxon>
        <taxon>Alphaproteobacteria</taxon>
        <taxon>Rickettsiales</taxon>
        <taxon>Anaplasmataceae</taxon>
        <taxon>Candidatus Neoehrlichia</taxon>
    </lineage>
</organism>
<reference evidence="10" key="1">
    <citation type="journal article" date="2022" name="Microorganisms">
        <title>Assembly and Comparison of Ca. Neoehrlichia mikurensis Genomes.</title>
        <authorList>
            <person name="Azagi T."/>
            <person name="Dirks R.P."/>
            <person name="Yebra-Pimentel E.S."/>
            <person name="Schaap P.J."/>
            <person name="Koehorst J.J."/>
            <person name="Esser H.J."/>
            <person name="Sprong H."/>
        </authorList>
    </citation>
    <scope>NUCLEOTIDE SEQUENCE</scope>
    <source>
        <strain evidence="11">18-2804</strain>
        <strain evidence="10">18-2837</strain>
    </source>
</reference>
<evidence type="ECO:0000256" key="8">
    <source>
        <dbReference type="SAM" id="Phobius"/>
    </source>
</evidence>
<dbReference type="Pfam" id="PF00361">
    <property type="entry name" value="Proton_antipo_M"/>
    <property type="match status" value="1"/>
</dbReference>
<evidence type="ECO:0000313" key="12">
    <source>
        <dbReference type="Proteomes" id="UP001059822"/>
    </source>
</evidence>
<keyword evidence="6 8" id="KW-0472">Membrane</keyword>
<evidence type="ECO:0000313" key="11">
    <source>
        <dbReference type="EMBL" id="UTO56003.1"/>
    </source>
</evidence>
<dbReference type="InterPro" id="IPR050586">
    <property type="entry name" value="CPA3_Na-H_Antiporter_D"/>
</dbReference>
<dbReference type="EMBL" id="CP089286">
    <property type="protein sequence ID" value="UTO55084.1"/>
    <property type="molecule type" value="Genomic_DNA"/>
</dbReference>
<protein>
    <submittedName>
        <fullName evidence="10">Cation:proton antiporter</fullName>
    </submittedName>
</protein>
<feature type="transmembrane region" description="Helical" evidence="8">
    <location>
        <begin position="381"/>
        <end position="407"/>
    </location>
</feature>
<dbReference type="GO" id="GO:0005886">
    <property type="term" value="C:plasma membrane"/>
    <property type="evidence" value="ECO:0007669"/>
    <property type="project" value="UniProtKB-SubCell"/>
</dbReference>
<evidence type="ECO:0000256" key="5">
    <source>
        <dbReference type="ARBA" id="ARBA00022989"/>
    </source>
</evidence>
<dbReference type="AlphaFoldDB" id="A0A9Q9F317"/>
<feature type="transmembrane region" description="Helical" evidence="8">
    <location>
        <begin position="244"/>
        <end position="264"/>
    </location>
</feature>
<feature type="transmembrane region" description="Helical" evidence="8">
    <location>
        <begin position="413"/>
        <end position="434"/>
    </location>
</feature>
<evidence type="ECO:0000256" key="6">
    <source>
        <dbReference type="ARBA" id="ARBA00023136"/>
    </source>
</evidence>
<dbReference type="GO" id="GO:0008137">
    <property type="term" value="F:NADH dehydrogenase (ubiquinone) activity"/>
    <property type="evidence" value="ECO:0007669"/>
    <property type="project" value="InterPro"/>
</dbReference>
<evidence type="ECO:0000313" key="13">
    <source>
        <dbReference type="Proteomes" id="UP001059985"/>
    </source>
</evidence>
<name>A0A9Q9F317_9RICK</name>
<feature type="transmembrane region" description="Helical" evidence="8">
    <location>
        <begin position="35"/>
        <end position="56"/>
    </location>
</feature>
<feature type="transmembrane region" description="Helical" evidence="8">
    <location>
        <begin position="12"/>
        <end position="28"/>
    </location>
</feature>
<keyword evidence="3" id="KW-1003">Cell membrane</keyword>
<keyword evidence="13" id="KW-1185">Reference proteome</keyword>
<feature type="transmembrane region" description="Helical" evidence="8">
    <location>
        <begin position="284"/>
        <end position="303"/>
    </location>
</feature>
<keyword evidence="4 7" id="KW-0812">Transmembrane</keyword>
<evidence type="ECO:0000256" key="4">
    <source>
        <dbReference type="ARBA" id="ARBA00022692"/>
    </source>
</evidence>
<feature type="transmembrane region" description="Helical" evidence="8">
    <location>
        <begin position="169"/>
        <end position="191"/>
    </location>
</feature>
<feature type="transmembrane region" description="Helical" evidence="8">
    <location>
        <begin position="139"/>
        <end position="157"/>
    </location>
</feature>